<dbReference type="EMBL" id="JBHSBI010000010">
    <property type="protein sequence ID" value="MFC4009852.1"/>
    <property type="molecule type" value="Genomic_DNA"/>
</dbReference>
<evidence type="ECO:0000313" key="1">
    <source>
        <dbReference type="EMBL" id="MFC4009852.1"/>
    </source>
</evidence>
<gene>
    <name evidence="1" type="ORF">ACFOY2_21665</name>
</gene>
<evidence type="ECO:0000313" key="2">
    <source>
        <dbReference type="Proteomes" id="UP001595851"/>
    </source>
</evidence>
<name>A0ABV8GC11_9ACTN</name>
<accession>A0ABV8GC11</accession>
<dbReference type="Gene3D" id="3.90.930.1">
    <property type="match status" value="1"/>
</dbReference>
<organism evidence="1 2">
    <name type="scientific">Nonomuraea purpurea</name>
    <dbReference type="NCBI Taxonomy" id="1849276"/>
    <lineage>
        <taxon>Bacteria</taxon>
        <taxon>Bacillati</taxon>
        <taxon>Actinomycetota</taxon>
        <taxon>Actinomycetes</taxon>
        <taxon>Streptosporangiales</taxon>
        <taxon>Streptosporangiaceae</taxon>
        <taxon>Nonomuraea</taxon>
    </lineage>
</organism>
<reference evidence="2" key="1">
    <citation type="journal article" date="2019" name="Int. J. Syst. Evol. Microbiol.">
        <title>The Global Catalogue of Microorganisms (GCM) 10K type strain sequencing project: providing services to taxonomists for standard genome sequencing and annotation.</title>
        <authorList>
            <consortium name="The Broad Institute Genomics Platform"/>
            <consortium name="The Broad Institute Genome Sequencing Center for Infectious Disease"/>
            <person name="Wu L."/>
            <person name="Ma J."/>
        </authorList>
    </citation>
    <scope>NUCLEOTIDE SEQUENCE [LARGE SCALE GENOMIC DNA]</scope>
    <source>
        <strain evidence="2">TBRC 1276</strain>
    </source>
</reference>
<keyword evidence="2" id="KW-1185">Reference proteome</keyword>
<protein>
    <submittedName>
        <fullName evidence="1">Toxin-antitoxin system YwqK family antitoxin</fullName>
    </submittedName>
</protein>
<proteinExistence type="predicted"/>
<dbReference type="SUPFAM" id="SSF82185">
    <property type="entry name" value="Histone H3 K4-specific methyltransferase SET7/9 N-terminal domain"/>
    <property type="match status" value="1"/>
</dbReference>
<dbReference type="Proteomes" id="UP001595851">
    <property type="component" value="Unassembled WGS sequence"/>
</dbReference>
<comment type="caution">
    <text evidence="1">The sequence shown here is derived from an EMBL/GenBank/DDBJ whole genome shotgun (WGS) entry which is preliminary data.</text>
</comment>
<dbReference type="RefSeq" id="WP_379529870.1">
    <property type="nucleotide sequence ID" value="NZ_JBHSBI010000010.1"/>
</dbReference>
<sequence>MTVLRVLLDDTDETTDGRVTYNGEVLTGVTVENFPDGTLLAETYYTSGVQDGPERQFTHDGRLTAENIYDFGSTVQEREWHSNGRLAREKHLRNGRVVSEQRWDENGDPTG</sequence>